<evidence type="ECO:0000313" key="9">
    <source>
        <dbReference type="Proteomes" id="UP001215712"/>
    </source>
</evidence>
<organism evidence="8 9">
    <name type="scientific">Penicillium malachiteum</name>
    <dbReference type="NCBI Taxonomy" id="1324776"/>
    <lineage>
        <taxon>Eukaryota</taxon>
        <taxon>Fungi</taxon>
        <taxon>Dikarya</taxon>
        <taxon>Ascomycota</taxon>
        <taxon>Pezizomycotina</taxon>
        <taxon>Eurotiomycetes</taxon>
        <taxon>Eurotiomycetidae</taxon>
        <taxon>Eurotiales</taxon>
        <taxon>Aspergillaceae</taxon>
        <taxon>Penicillium</taxon>
    </lineage>
</organism>
<feature type="transmembrane region" description="Helical" evidence="7">
    <location>
        <begin position="100"/>
        <end position="120"/>
    </location>
</feature>
<evidence type="ECO:0000256" key="7">
    <source>
        <dbReference type="SAM" id="Phobius"/>
    </source>
</evidence>
<comment type="similarity">
    <text evidence="6">Belongs to the anthrone oxygenase family.</text>
</comment>
<keyword evidence="5 7" id="KW-0472">Membrane</keyword>
<keyword evidence="4" id="KW-0560">Oxidoreductase</keyword>
<evidence type="ECO:0000256" key="2">
    <source>
        <dbReference type="ARBA" id="ARBA00022692"/>
    </source>
</evidence>
<dbReference type="PANTHER" id="PTHR35042:SF1">
    <property type="entry name" value="DUF1772-DOMAIN-CONTAINING PROTEIN"/>
    <property type="match status" value="1"/>
</dbReference>
<keyword evidence="3 7" id="KW-1133">Transmembrane helix</keyword>
<accession>A0AAD6MQN6</accession>
<dbReference type="InterPro" id="IPR013901">
    <property type="entry name" value="Anthrone_oxy"/>
</dbReference>
<reference evidence="8" key="1">
    <citation type="journal article" date="2023" name="IMA Fungus">
        <title>Comparative genomic study of the Penicillium genus elucidates a diverse pangenome and 15 lateral gene transfer events.</title>
        <authorList>
            <person name="Petersen C."/>
            <person name="Sorensen T."/>
            <person name="Nielsen M.R."/>
            <person name="Sondergaard T.E."/>
            <person name="Sorensen J.L."/>
            <person name="Fitzpatrick D.A."/>
            <person name="Frisvad J.C."/>
            <person name="Nielsen K.L."/>
        </authorList>
    </citation>
    <scope>NUCLEOTIDE SEQUENCE</scope>
    <source>
        <strain evidence="8">IBT 17514</strain>
    </source>
</reference>
<evidence type="ECO:0000313" key="8">
    <source>
        <dbReference type="EMBL" id="KAJ5703718.1"/>
    </source>
</evidence>
<dbReference type="EMBL" id="JAQJAN010000020">
    <property type="protein sequence ID" value="KAJ5703718.1"/>
    <property type="molecule type" value="Genomic_DNA"/>
</dbReference>
<dbReference type="Proteomes" id="UP001215712">
    <property type="component" value="Unassembled WGS sequence"/>
</dbReference>
<keyword evidence="4" id="KW-0503">Monooxygenase</keyword>
<name>A0AAD6MQN6_9EURO</name>
<evidence type="ECO:0000256" key="3">
    <source>
        <dbReference type="ARBA" id="ARBA00022989"/>
    </source>
</evidence>
<keyword evidence="2 7" id="KW-0812">Transmembrane</keyword>
<dbReference type="GO" id="GO:0004497">
    <property type="term" value="F:monooxygenase activity"/>
    <property type="evidence" value="ECO:0007669"/>
    <property type="project" value="UniProtKB-KW"/>
</dbReference>
<comment type="caution">
    <text evidence="8">The sequence shown here is derived from an EMBL/GenBank/DDBJ whole genome shotgun (WGS) entry which is preliminary data.</text>
</comment>
<evidence type="ECO:0000256" key="5">
    <source>
        <dbReference type="ARBA" id="ARBA00023136"/>
    </source>
</evidence>
<reference evidence="8" key="2">
    <citation type="submission" date="2023-01" db="EMBL/GenBank/DDBJ databases">
        <authorList>
            <person name="Petersen C."/>
        </authorList>
    </citation>
    <scope>NUCLEOTIDE SEQUENCE</scope>
    <source>
        <strain evidence="8">IBT 17514</strain>
    </source>
</reference>
<feature type="transmembrane region" description="Helical" evidence="7">
    <location>
        <begin position="68"/>
        <end position="88"/>
    </location>
</feature>
<sequence>MHPNLGFYWAQAIGISGAAWLSGNIASLSTITTPTLLEYDKETNQSLNLLAKQWKSLFETGKAQNPPVAATVAASFLCLAWSVGQGAALSKDAAYNSIGLYLAAAALTVGIVPFTLRVVLSVYRKLPDYYISEVPVLYL</sequence>
<keyword evidence="9" id="KW-1185">Reference proteome</keyword>
<evidence type="ECO:0000256" key="4">
    <source>
        <dbReference type="ARBA" id="ARBA00023033"/>
    </source>
</evidence>
<evidence type="ECO:0000256" key="6">
    <source>
        <dbReference type="ARBA" id="ARBA00034313"/>
    </source>
</evidence>
<evidence type="ECO:0000256" key="1">
    <source>
        <dbReference type="ARBA" id="ARBA00004141"/>
    </source>
</evidence>
<dbReference type="GO" id="GO:0016020">
    <property type="term" value="C:membrane"/>
    <property type="evidence" value="ECO:0007669"/>
    <property type="project" value="UniProtKB-SubCell"/>
</dbReference>
<comment type="subcellular location">
    <subcellularLocation>
        <location evidence="1">Membrane</location>
        <topology evidence="1">Multi-pass membrane protein</topology>
    </subcellularLocation>
</comment>
<dbReference type="PANTHER" id="PTHR35042">
    <property type="entry name" value="ANTHRONE OXYGENASE ENCC"/>
    <property type="match status" value="1"/>
</dbReference>
<protein>
    <submittedName>
        <fullName evidence="8">Uncharacterized protein</fullName>
    </submittedName>
</protein>
<dbReference type="Pfam" id="PF08592">
    <property type="entry name" value="Anthrone_oxy"/>
    <property type="match status" value="1"/>
</dbReference>
<gene>
    <name evidence="8" type="ORF">N7493_010856</name>
</gene>
<dbReference type="AlphaFoldDB" id="A0AAD6MQN6"/>
<proteinExistence type="inferred from homology"/>